<dbReference type="EMBL" id="BNCJ01000021">
    <property type="protein sequence ID" value="GHF68613.1"/>
    <property type="molecule type" value="Genomic_DNA"/>
</dbReference>
<reference evidence="2" key="1">
    <citation type="journal article" date="2014" name="Int. J. Syst. Evol. Microbiol.">
        <title>Complete genome sequence of Corynebacterium casei LMG S-19264T (=DSM 44701T), isolated from a smear-ripened cheese.</title>
        <authorList>
            <consortium name="US DOE Joint Genome Institute (JGI-PGF)"/>
            <person name="Walter F."/>
            <person name="Albersmeier A."/>
            <person name="Kalinowski J."/>
            <person name="Ruckert C."/>
        </authorList>
    </citation>
    <scope>NUCLEOTIDE SEQUENCE</scope>
    <source>
        <strain evidence="2">KCTC 42650</strain>
    </source>
</reference>
<reference evidence="2" key="2">
    <citation type="submission" date="2020-09" db="EMBL/GenBank/DDBJ databases">
        <authorList>
            <person name="Sun Q."/>
            <person name="Kim S."/>
        </authorList>
    </citation>
    <scope>NUCLEOTIDE SEQUENCE</scope>
    <source>
        <strain evidence="2">KCTC 42650</strain>
    </source>
</reference>
<dbReference type="AlphaFoldDB" id="A0A8J3MBV4"/>
<dbReference type="InterPro" id="IPR036366">
    <property type="entry name" value="PGBDSf"/>
</dbReference>
<dbReference type="Pfam" id="PF01471">
    <property type="entry name" value="PG_binding_1"/>
    <property type="match status" value="1"/>
</dbReference>
<gene>
    <name evidence="2" type="ORF">GCM10017056_44700</name>
</gene>
<dbReference type="Gene3D" id="1.10.101.10">
    <property type="entry name" value="PGBD-like superfamily/PGBD"/>
    <property type="match status" value="1"/>
</dbReference>
<dbReference type="InterPro" id="IPR036365">
    <property type="entry name" value="PGBD-like_sf"/>
</dbReference>
<accession>A0A8J3MBV4</accession>
<dbReference type="RefSeq" id="WP_189682355.1">
    <property type="nucleotide sequence ID" value="NZ_BNCJ01000021.1"/>
</dbReference>
<evidence type="ECO:0000313" key="2">
    <source>
        <dbReference type="EMBL" id="GHF68613.1"/>
    </source>
</evidence>
<feature type="domain" description="Peptidoglycan binding-like" evidence="1">
    <location>
        <begin position="9"/>
        <end position="63"/>
    </location>
</feature>
<keyword evidence="3" id="KW-1185">Reference proteome</keyword>
<name>A0A8J3MBV4_9RHOB</name>
<organism evidence="2 3">
    <name type="scientific">Seohaeicola zhoushanensis</name>
    <dbReference type="NCBI Taxonomy" id="1569283"/>
    <lineage>
        <taxon>Bacteria</taxon>
        <taxon>Pseudomonadati</taxon>
        <taxon>Pseudomonadota</taxon>
        <taxon>Alphaproteobacteria</taxon>
        <taxon>Rhodobacterales</taxon>
        <taxon>Roseobacteraceae</taxon>
        <taxon>Seohaeicola</taxon>
    </lineage>
</organism>
<dbReference type="SUPFAM" id="SSF47090">
    <property type="entry name" value="PGBD-like"/>
    <property type="match status" value="1"/>
</dbReference>
<comment type="caution">
    <text evidence="2">The sequence shown here is derived from an EMBL/GenBank/DDBJ whole genome shotgun (WGS) entry which is preliminary data.</text>
</comment>
<protein>
    <recommendedName>
        <fullName evidence="1">Peptidoglycan binding-like domain-containing protein</fullName>
    </recommendedName>
</protein>
<dbReference type="Proteomes" id="UP000626220">
    <property type="component" value="Unassembled WGS sequence"/>
</dbReference>
<evidence type="ECO:0000259" key="1">
    <source>
        <dbReference type="Pfam" id="PF01471"/>
    </source>
</evidence>
<proteinExistence type="predicted"/>
<sequence>MADLKKGSTGKAVEKAQKNLNVYKAKLKVDGEFGPKTDAATRAFQKASLLKVDGIIGVQTQDAFNLPALKGALKATATSGGKGITLPQWPGADYMQEKAKRQILFIAAEKKHAKMQTFFANARKEFEKVYKGATDANTKTFNKKFAEGGRALKQDFKALTGAFADLLNYTEMMIGLMVRYEELRQAGKVLDAAQMIDATAREQSKDADYVKAFNTATTKYDATYEACDKHLCDFLLLMTGKFVKRAVR</sequence>
<dbReference type="InterPro" id="IPR002477">
    <property type="entry name" value="Peptidoglycan-bd-like"/>
</dbReference>
<evidence type="ECO:0000313" key="3">
    <source>
        <dbReference type="Proteomes" id="UP000626220"/>
    </source>
</evidence>